<comment type="subcellular location">
    <subcellularLocation>
        <location evidence="1">Membrane</location>
        <topology evidence="1">Multi-pass membrane protein</topology>
    </subcellularLocation>
</comment>
<keyword evidence="7" id="KW-1185">Reference proteome</keyword>
<evidence type="ECO:0000256" key="2">
    <source>
        <dbReference type="ARBA" id="ARBA00022692"/>
    </source>
</evidence>
<feature type="transmembrane region" description="Helical" evidence="5">
    <location>
        <begin position="37"/>
        <end position="54"/>
    </location>
</feature>
<dbReference type="PIRSF" id="PIRSF033913">
    <property type="entry name" value="S-S_format_DsbB"/>
    <property type="match status" value="1"/>
</dbReference>
<accession>A0A8B2NPC5</accession>
<organism evidence="6 7">
    <name type="scientific">Acuticoccus sediminis</name>
    <dbReference type="NCBI Taxonomy" id="2184697"/>
    <lineage>
        <taxon>Bacteria</taxon>
        <taxon>Pseudomonadati</taxon>
        <taxon>Pseudomonadota</taxon>
        <taxon>Alphaproteobacteria</taxon>
        <taxon>Hyphomicrobiales</taxon>
        <taxon>Amorphaceae</taxon>
        <taxon>Acuticoccus</taxon>
    </lineage>
</organism>
<sequence>MAFGAFVVMLLAIAAVWLFQLVGGFQPCPLCLEQRTGYYIAIPLTLAALLLQGPAPRLARLLVLAAAVAVAWSAGLGVYHAGAEWGFWPGPSTCSGGGGDNIFDNPNGLLGALDTEHVVSCTEVQGRFLGLSFAGWNVLSAGTAAFLLLLAALIGPSRRTAAAPAAGTGAGTR</sequence>
<evidence type="ECO:0000313" key="7">
    <source>
        <dbReference type="Proteomes" id="UP000249590"/>
    </source>
</evidence>
<dbReference type="SUPFAM" id="SSF158442">
    <property type="entry name" value="DsbB-like"/>
    <property type="match status" value="1"/>
</dbReference>
<keyword evidence="2 5" id="KW-0812">Transmembrane</keyword>
<dbReference type="Proteomes" id="UP000249590">
    <property type="component" value="Unassembled WGS sequence"/>
</dbReference>
<feature type="transmembrane region" description="Helical" evidence="5">
    <location>
        <begin position="133"/>
        <end position="154"/>
    </location>
</feature>
<dbReference type="Pfam" id="PF02600">
    <property type="entry name" value="DsbB"/>
    <property type="match status" value="1"/>
</dbReference>
<comment type="caution">
    <text evidence="6">The sequence shown here is derived from an EMBL/GenBank/DDBJ whole genome shotgun (WGS) entry which is preliminary data.</text>
</comment>
<keyword evidence="4 5" id="KW-0472">Membrane</keyword>
<dbReference type="InterPro" id="IPR003752">
    <property type="entry name" value="DiS_bond_form_DsbB/BdbC"/>
</dbReference>
<dbReference type="Gene3D" id="1.20.1550.10">
    <property type="entry name" value="DsbB-like"/>
    <property type="match status" value="1"/>
</dbReference>
<dbReference type="InterPro" id="IPR023380">
    <property type="entry name" value="DsbB-like_sf"/>
</dbReference>
<evidence type="ECO:0000313" key="6">
    <source>
        <dbReference type="EMBL" id="RAH97633.1"/>
    </source>
</evidence>
<dbReference type="AlphaFoldDB" id="A0A8B2NPC5"/>
<dbReference type="EMBL" id="QHHQ01000008">
    <property type="protein sequence ID" value="RAH97633.1"/>
    <property type="molecule type" value="Genomic_DNA"/>
</dbReference>
<evidence type="ECO:0000256" key="5">
    <source>
        <dbReference type="SAM" id="Phobius"/>
    </source>
</evidence>
<keyword evidence="3 5" id="KW-1133">Transmembrane helix</keyword>
<protein>
    <submittedName>
        <fullName evidence="6">Disulfide bond formation protein B</fullName>
    </submittedName>
</protein>
<dbReference type="GO" id="GO:0015035">
    <property type="term" value="F:protein-disulfide reductase activity"/>
    <property type="evidence" value="ECO:0007669"/>
    <property type="project" value="InterPro"/>
</dbReference>
<gene>
    <name evidence="6" type="ORF">DLJ53_27665</name>
</gene>
<name>A0A8B2NPC5_9HYPH</name>
<feature type="transmembrane region" description="Helical" evidence="5">
    <location>
        <begin position="61"/>
        <end position="82"/>
    </location>
</feature>
<dbReference type="GO" id="GO:0016020">
    <property type="term" value="C:membrane"/>
    <property type="evidence" value="ECO:0007669"/>
    <property type="project" value="UniProtKB-SubCell"/>
</dbReference>
<evidence type="ECO:0000256" key="4">
    <source>
        <dbReference type="ARBA" id="ARBA00023136"/>
    </source>
</evidence>
<dbReference type="GO" id="GO:0006457">
    <property type="term" value="P:protein folding"/>
    <property type="evidence" value="ECO:0007669"/>
    <property type="project" value="InterPro"/>
</dbReference>
<proteinExistence type="predicted"/>
<dbReference type="InterPro" id="IPR024199">
    <property type="entry name" value="Uncharacterised_DsbB"/>
</dbReference>
<evidence type="ECO:0000256" key="3">
    <source>
        <dbReference type="ARBA" id="ARBA00022989"/>
    </source>
</evidence>
<reference evidence="6 7" key="1">
    <citation type="submission" date="2018-05" db="EMBL/GenBank/DDBJ databases">
        <title>Acuticoccus sediminis sp. nov., isolated from deep-sea sediment of Indian Ocean.</title>
        <authorList>
            <person name="Liu X."/>
            <person name="Lai Q."/>
            <person name="Du Y."/>
            <person name="Sun F."/>
            <person name="Zhang X."/>
            <person name="Wang S."/>
            <person name="Shao Z."/>
        </authorList>
    </citation>
    <scope>NUCLEOTIDE SEQUENCE [LARGE SCALE GENOMIC DNA]</scope>
    <source>
        <strain evidence="6 7">PTG4-2</strain>
    </source>
</reference>
<evidence type="ECO:0000256" key="1">
    <source>
        <dbReference type="ARBA" id="ARBA00004141"/>
    </source>
</evidence>